<evidence type="ECO:0000256" key="1">
    <source>
        <dbReference type="SAM" id="Phobius"/>
    </source>
</evidence>
<gene>
    <name evidence="2" type="ORF">HAX54_036148</name>
</gene>
<protein>
    <submittedName>
        <fullName evidence="2">Uncharacterized protein</fullName>
    </submittedName>
</protein>
<keyword evidence="1" id="KW-0472">Membrane</keyword>
<reference evidence="2 3" key="1">
    <citation type="journal article" date="2021" name="BMC Genomics">
        <title>Datura genome reveals duplications of psychoactive alkaloid biosynthetic genes and high mutation rate following tissue culture.</title>
        <authorList>
            <person name="Rajewski A."/>
            <person name="Carter-House D."/>
            <person name="Stajich J."/>
            <person name="Litt A."/>
        </authorList>
    </citation>
    <scope>NUCLEOTIDE SEQUENCE [LARGE SCALE GENOMIC DNA]</scope>
    <source>
        <strain evidence="2">AR-01</strain>
    </source>
</reference>
<evidence type="ECO:0000313" key="2">
    <source>
        <dbReference type="EMBL" id="MCD9646375.1"/>
    </source>
</evidence>
<feature type="transmembrane region" description="Helical" evidence="1">
    <location>
        <begin position="148"/>
        <end position="169"/>
    </location>
</feature>
<sequence length="197" mass="21137">MAGNGGAELLVVFERREGAALVGGFGDAVVLGWCADKEGEERKMVVRGEEGRREEETGLVVLVVHQTGGFNWSRVAVCGVELLVELSVVTKGERARIWSTGDGGGWTELEKAMDGSLLVGCSPTRAAALADGERGEPRRGKKREVRRLFGVIWLVVGINGVWWCNADLVKGKKRERKKRAVAVVLRPNAVGNNGGSG</sequence>
<accession>A0ABS8VJM6</accession>
<evidence type="ECO:0000313" key="3">
    <source>
        <dbReference type="Proteomes" id="UP000823775"/>
    </source>
</evidence>
<keyword evidence="3" id="KW-1185">Reference proteome</keyword>
<dbReference type="EMBL" id="JACEIK010004766">
    <property type="protein sequence ID" value="MCD9646375.1"/>
    <property type="molecule type" value="Genomic_DNA"/>
</dbReference>
<organism evidence="2 3">
    <name type="scientific">Datura stramonium</name>
    <name type="common">Jimsonweed</name>
    <name type="synonym">Common thornapple</name>
    <dbReference type="NCBI Taxonomy" id="4076"/>
    <lineage>
        <taxon>Eukaryota</taxon>
        <taxon>Viridiplantae</taxon>
        <taxon>Streptophyta</taxon>
        <taxon>Embryophyta</taxon>
        <taxon>Tracheophyta</taxon>
        <taxon>Spermatophyta</taxon>
        <taxon>Magnoliopsida</taxon>
        <taxon>eudicotyledons</taxon>
        <taxon>Gunneridae</taxon>
        <taxon>Pentapetalae</taxon>
        <taxon>asterids</taxon>
        <taxon>lamiids</taxon>
        <taxon>Solanales</taxon>
        <taxon>Solanaceae</taxon>
        <taxon>Solanoideae</taxon>
        <taxon>Datureae</taxon>
        <taxon>Datura</taxon>
    </lineage>
</organism>
<keyword evidence="1" id="KW-1133">Transmembrane helix</keyword>
<keyword evidence="1" id="KW-0812">Transmembrane</keyword>
<comment type="caution">
    <text evidence="2">The sequence shown here is derived from an EMBL/GenBank/DDBJ whole genome shotgun (WGS) entry which is preliminary data.</text>
</comment>
<proteinExistence type="predicted"/>
<name>A0ABS8VJM6_DATST</name>
<dbReference type="Proteomes" id="UP000823775">
    <property type="component" value="Unassembled WGS sequence"/>
</dbReference>